<evidence type="ECO:0000256" key="6">
    <source>
        <dbReference type="ARBA" id="ARBA00022989"/>
    </source>
</evidence>
<dbReference type="PANTHER" id="PTHR30341">
    <property type="entry name" value="SODIUM ION/PROTON ANTIPORTER NHAA-RELATED"/>
    <property type="match status" value="1"/>
</dbReference>
<keyword evidence="10" id="KW-0739">Sodium transport</keyword>
<keyword evidence="3" id="KW-0050">Antiport</keyword>
<keyword evidence="5 12" id="KW-0812">Transmembrane</keyword>
<dbReference type="Pfam" id="PF06965">
    <property type="entry name" value="Na_H_antiport_1"/>
    <property type="match status" value="1"/>
</dbReference>
<dbReference type="GO" id="GO:0006885">
    <property type="term" value="P:regulation of pH"/>
    <property type="evidence" value="ECO:0007669"/>
    <property type="project" value="InterPro"/>
</dbReference>
<dbReference type="Gene3D" id="1.20.1530.10">
    <property type="entry name" value="Na+/H+ antiporter like domain"/>
    <property type="match status" value="1"/>
</dbReference>
<protein>
    <recommendedName>
        <fullName evidence="15">Sodium:proton antiporter</fullName>
    </recommendedName>
</protein>
<comment type="subcellular location">
    <subcellularLocation>
        <location evidence="1">Cell inner membrane</location>
        <topology evidence="1">Multi-pass membrane protein</topology>
    </subcellularLocation>
</comment>
<dbReference type="PANTHER" id="PTHR30341:SF0">
    <property type="entry name" value="NA(+)_H(+) ANTIPORTER NHAA"/>
    <property type="match status" value="1"/>
</dbReference>
<keyword evidence="14" id="KW-1185">Reference proteome</keyword>
<proteinExistence type="predicted"/>
<feature type="transmembrane region" description="Helical" evidence="12">
    <location>
        <begin position="61"/>
        <end position="82"/>
    </location>
</feature>
<keyword evidence="8" id="KW-0406">Ion transport</keyword>
<name>A0A0A6UW35_ACTUT</name>
<feature type="region of interest" description="Disordered" evidence="11">
    <location>
        <begin position="139"/>
        <end position="172"/>
    </location>
</feature>
<feature type="transmembrane region" description="Helical" evidence="12">
    <location>
        <begin position="21"/>
        <end position="41"/>
    </location>
</feature>
<dbReference type="InterPro" id="IPR004670">
    <property type="entry name" value="NhaA"/>
</dbReference>
<keyword evidence="6 12" id="KW-1133">Transmembrane helix</keyword>
<dbReference type="AlphaFoldDB" id="A0A0A6UW35"/>
<keyword evidence="9 12" id="KW-0472">Membrane</keyword>
<evidence type="ECO:0008006" key="15">
    <source>
        <dbReference type="Google" id="ProtNLM"/>
    </source>
</evidence>
<accession>A0A0A6UW35</accession>
<dbReference type="GO" id="GO:0015385">
    <property type="term" value="F:sodium:proton antiporter activity"/>
    <property type="evidence" value="ECO:0007669"/>
    <property type="project" value="TreeGrafter"/>
</dbReference>
<dbReference type="GO" id="GO:0005886">
    <property type="term" value="C:plasma membrane"/>
    <property type="evidence" value="ECO:0007669"/>
    <property type="project" value="UniProtKB-SubCell"/>
</dbReference>
<evidence type="ECO:0000256" key="4">
    <source>
        <dbReference type="ARBA" id="ARBA00022475"/>
    </source>
</evidence>
<keyword evidence="2" id="KW-0813">Transport</keyword>
<evidence type="ECO:0000313" key="14">
    <source>
        <dbReference type="Proteomes" id="UP000054537"/>
    </source>
</evidence>
<keyword evidence="7" id="KW-0915">Sodium</keyword>
<evidence type="ECO:0000256" key="5">
    <source>
        <dbReference type="ARBA" id="ARBA00022692"/>
    </source>
</evidence>
<evidence type="ECO:0000256" key="1">
    <source>
        <dbReference type="ARBA" id="ARBA00004429"/>
    </source>
</evidence>
<dbReference type="OrthoDB" id="117402at2"/>
<organism evidence="13 14">
    <name type="scientific">Actinoplanes utahensis</name>
    <dbReference type="NCBI Taxonomy" id="1869"/>
    <lineage>
        <taxon>Bacteria</taxon>
        <taxon>Bacillati</taxon>
        <taxon>Actinomycetota</taxon>
        <taxon>Actinomycetes</taxon>
        <taxon>Micromonosporales</taxon>
        <taxon>Micromonosporaceae</taxon>
        <taxon>Actinoplanes</taxon>
    </lineage>
</organism>
<dbReference type="InterPro" id="IPR023171">
    <property type="entry name" value="Na/H_antiporter_dom_sf"/>
</dbReference>
<evidence type="ECO:0000256" key="10">
    <source>
        <dbReference type="ARBA" id="ARBA00023201"/>
    </source>
</evidence>
<comment type="caution">
    <text evidence="13">The sequence shown here is derived from an EMBL/GenBank/DDBJ whole genome shotgun (WGS) entry which is preliminary data.</text>
</comment>
<evidence type="ECO:0000256" key="12">
    <source>
        <dbReference type="SAM" id="Phobius"/>
    </source>
</evidence>
<evidence type="ECO:0000256" key="3">
    <source>
        <dbReference type="ARBA" id="ARBA00022449"/>
    </source>
</evidence>
<evidence type="ECO:0000256" key="7">
    <source>
        <dbReference type="ARBA" id="ARBA00023053"/>
    </source>
</evidence>
<keyword evidence="4" id="KW-1003">Cell membrane</keyword>
<dbReference type="Proteomes" id="UP000054537">
    <property type="component" value="Unassembled WGS sequence"/>
</dbReference>
<feature type="transmembrane region" description="Helical" evidence="12">
    <location>
        <begin position="102"/>
        <end position="122"/>
    </location>
</feature>
<reference evidence="13 14" key="1">
    <citation type="submission" date="2014-10" db="EMBL/GenBank/DDBJ databases">
        <title>Draft genome sequence of Actinoplanes utahensis NRRL 12052.</title>
        <authorList>
            <person name="Velasco-Bucheli B."/>
            <person name="del Cerro C."/>
            <person name="Hormigo D."/>
            <person name="Garcia J.L."/>
            <person name="Acebal C."/>
            <person name="Arroyo M."/>
            <person name="de la Mata I."/>
        </authorList>
    </citation>
    <scope>NUCLEOTIDE SEQUENCE [LARGE SCALE GENOMIC DNA]</scope>
    <source>
        <strain evidence="13 14">NRRL 12052</strain>
    </source>
</reference>
<evidence type="ECO:0000256" key="2">
    <source>
        <dbReference type="ARBA" id="ARBA00022448"/>
    </source>
</evidence>
<evidence type="ECO:0000313" key="13">
    <source>
        <dbReference type="EMBL" id="KHD78654.1"/>
    </source>
</evidence>
<gene>
    <name evidence="13" type="ORF">MB27_03145</name>
</gene>
<evidence type="ECO:0000256" key="11">
    <source>
        <dbReference type="SAM" id="MobiDB-lite"/>
    </source>
</evidence>
<sequence length="172" mass="17733">MTLLSRGSWPEARRVADILRTETVGGLLLLGATILALAWANSPWVNNYQDLAAGTVGPAEWHLDLSLSAWAADGLPAILFFVAGLELKREFVAGDLRDPRRAALPAAAAVGGMAVPALIYAAGQHSRLADQVAALGPMPGSPVSGGDAAKAAAHHRDLARRFSSPPGPTAGS</sequence>
<dbReference type="STRING" id="1869.MB27_03145"/>
<evidence type="ECO:0000256" key="9">
    <source>
        <dbReference type="ARBA" id="ARBA00023136"/>
    </source>
</evidence>
<evidence type="ECO:0000256" key="8">
    <source>
        <dbReference type="ARBA" id="ARBA00023065"/>
    </source>
</evidence>
<dbReference type="EMBL" id="JRTT01000003">
    <property type="protein sequence ID" value="KHD78654.1"/>
    <property type="molecule type" value="Genomic_DNA"/>
</dbReference>
<dbReference type="eggNOG" id="COG3004">
    <property type="taxonomic scope" value="Bacteria"/>
</dbReference>